<dbReference type="Proteomes" id="UP000182235">
    <property type="component" value="Unassembled WGS sequence"/>
</dbReference>
<organism evidence="2 3">
    <name type="scientific">Emergomyces pasteurianus Ep9510</name>
    <dbReference type="NCBI Taxonomy" id="1447872"/>
    <lineage>
        <taxon>Eukaryota</taxon>
        <taxon>Fungi</taxon>
        <taxon>Dikarya</taxon>
        <taxon>Ascomycota</taxon>
        <taxon>Pezizomycotina</taxon>
        <taxon>Eurotiomycetes</taxon>
        <taxon>Eurotiomycetidae</taxon>
        <taxon>Onygenales</taxon>
        <taxon>Ajellomycetaceae</taxon>
        <taxon>Emergomyces</taxon>
    </lineage>
</organism>
<feature type="region of interest" description="Disordered" evidence="1">
    <location>
        <begin position="15"/>
        <end position="56"/>
    </location>
</feature>
<name>A0A1J9PK61_9EURO</name>
<evidence type="ECO:0000313" key="3">
    <source>
        <dbReference type="Proteomes" id="UP000182235"/>
    </source>
</evidence>
<proteinExistence type="predicted"/>
<dbReference type="AlphaFoldDB" id="A0A1J9PK61"/>
<dbReference type="EMBL" id="LGRN01000107">
    <property type="protein sequence ID" value="OJD16446.1"/>
    <property type="molecule type" value="Genomic_DNA"/>
</dbReference>
<comment type="caution">
    <text evidence="2">The sequence shown here is derived from an EMBL/GenBank/DDBJ whole genome shotgun (WGS) entry which is preliminary data.</text>
</comment>
<protein>
    <submittedName>
        <fullName evidence="2">Uncharacterized protein</fullName>
    </submittedName>
</protein>
<reference evidence="2 3" key="1">
    <citation type="submission" date="2015-07" db="EMBL/GenBank/DDBJ databases">
        <title>Emmonsia species relationships and genome sequence.</title>
        <authorList>
            <consortium name="The Broad Institute Genomics Platform"/>
            <person name="Cuomo C.A."/>
            <person name="Munoz J.F."/>
            <person name="Imamovic A."/>
            <person name="Priest M.E."/>
            <person name="Young S."/>
            <person name="Clay O.K."/>
            <person name="McEwen J.G."/>
        </authorList>
    </citation>
    <scope>NUCLEOTIDE SEQUENCE [LARGE SCALE GENOMIC DNA]</scope>
    <source>
        <strain evidence="2 3">UAMH 9510</strain>
    </source>
</reference>
<gene>
    <name evidence="2" type="ORF">AJ78_03387</name>
</gene>
<sequence>MSRTHGKQIASIRDIFGRKNAQNHATASRGAGHYPLRNRQPSPLKKSKVSKGPNASKRAISTHLGHRNLQIADPSNAISNGTPGSGGELLLHNFVDSINTTHHQIEEEVSKSLAEAETVLEKRLTRTVTKHDGKIERARATRAAIFSPLEPESQGDTGSLGRKDLAHLTDVRNMLNSCEKGLKSHWKAWAKTQQKIACLAVEILGPDSVTLPPVTKEAMGSGAFKRRLASATDAFEKQQSAELKMLESAQKSRNDIARLVREARKQASSQEKKSRDGKRTRREEICQLARKMIANI</sequence>
<accession>A0A1J9PK61</accession>
<feature type="region of interest" description="Disordered" evidence="1">
    <location>
        <begin position="262"/>
        <end position="283"/>
    </location>
</feature>
<dbReference type="OrthoDB" id="4207259at2759"/>
<keyword evidence="3" id="KW-1185">Reference proteome</keyword>
<evidence type="ECO:0000256" key="1">
    <source>
        <dbReference type="SAM" id="MobiDB-lite"/>
    </source>
</evidence>
<dbReference type="VEuPathDB" id="FungiDB:AJ78_03387"/>
<feature type="compositionally biased region" description="Basic and acidic residues" evidence="1">
    <location>
        <begin position="262"/>
        <end position="274"/>
    </location>
</feature>
<evidence type="ECO:0000313" key="2">
    <source>
        <dbReference type="EMBL" id="OJD16446.1"/>
    </source>
</evidence>